<reference evidence="2" key="1">
    <citation type="journal article" date="2013" name="Stand. Genomic Sci.">
        <title>Complete genome sequence of Desulfocapsa sulfexigens, a marine deltaproteobacterium specialized in disproportionating inorganic sulfur compounds.</title>
        <authorList>
            <person name="Finster K.W."/>
            <person name="Kjeldsen K.U."/>
            <person name="Kube M."/>
            <person name="Reinhardt R."/>
            <person name="Mussmann M."/>
            <person name="Amann R."/>
            <person name="Schreiber L."/>
        </authorList>
    </citation>
    <scope>NUCLEOTIDE SEQUENCE [LARGE SCALE GENOMIC DNA]</scope>
    <source>
        <strain evidence="2">DSM 10523 / SB164P1</strain>
    </source>
</reference>
<dbReference type="HOGENOM" id="CLU_3215410_0_0_7"/>
<evidence type="ECO:0000313" key="1">
    <source>
        <dbReference type="EMBL" id="AGF78979.1"/>
    </source>
</evidence>
<protein>
    <submittedName>
        <fullName evidence="1">Uncharacterized protein</fullName>
    </submittedName>
</protein>
<name>M1NHA7_DESSD</name>
<dbReference type="KEGG" id="dsf:UWK_02440"/>
<evidence type="ECO:0000313" key="2">
    <source>
        <dbReference type="Proteomes" id="UP000011721"/>
    </source>
</evidence>
<dbReference type="Proteomes" id="UP000011721">
    <property type="component" value="Chromosome"/>
</dbReference>
<dbReference type="STRING" id="1167006.UWK_02440"/>
<gene>
    <name evidence="1" type="ordered locus">UWK_02440</name>
</gene>
<accession>M1NHA7</accession>
<dbReference type="EMBL" id="CP003985">
    <property type="protein sequence ID" value="AGF78979.1"/>
    <property type="molecule type" value="Genomic_DNA"/>
</dbReference>
<sequence>MVLWKMCAFYSAYRRLLSEKIDILIVYLTNDIAPDVTITGLEKV</sequence>
<organism evidence="1 2">
    <name type="scientific">Desulfocapsa sulfexigens (strain DSM 10523 / SB164P1)</name>
    <dbReference type="NCBI Taxonomy" id="1167006"/>
    <lineage>
        <taxon>Bacteria</taxon>
        <taxon>Pseudomonadati</taxon>
        <taxon>Thermodesulfobacteriota</taxon>
        <taxon>Desulfobulbia</taxon>
        <taxon>Desulfobulbales</taxon>
        <taxon>Desulfocapsaceae</taxon>
        <taxon>Desulfocapsa</taxon>
    </lineage>
</organism>
<proteinExistence type="predicted"/>
<dbReference type="AlphaFoldDB" id="M1NHA7"/>
<keyword evidence="2" id="KW-1185">Reference proteome</keyword>